<dbReference type="SUPFAM" id="SSF52058">
    <property type="entry name" value="L domain-like"/>
    <property type="match status" value="1"/>
</dbReference>
<dbReference type="PANTHER" id="PTHR10662">
    <property type="entry name" value="NUCLEAR RNA EXPORT FACTOR"/>
    <property type="match status" value="1"/>
</dbReference>
<dbReference type="InterPro" id="IPR029071">
    <property type="entry name" value="Ubiquitin-like_domsf"/>
</dbReference>
<dbReference type="Gene3D" id="3.80.10.10">
    <property type="entry name" value="Ribonuclease Inhibitor"/>
    <property type="match status" value="2"/>
</dbReference>
<dbReference type="EMBL" id="JANIIK010000115">
    <property type="protein sequence ID" value="KAJ3589339.1"/>
    <property type="molecule type" value="Genomic_DNA"/>
</dbReference>
<dbReference type="AlphaFoldDB" id="A0A9Q0DHR7"/>
<sequence length="462" mass="51994">MDSSSSDEEEEGRGGRSFVQVVSEKYDSENFPYCHGMGMVLMPSPPSSPVKDRLNLPSTLVLEHCGITKAGDRTEVAAFCSHVVELDLSHNQLRDWEEIGIIVSNVPHLDFLNLSMNPLSGVQLEPSLAEVFSRVRRLVLTNTHVTWDTVNTLTSHTPELEELFLCLNLYQEVVDSERPCPSLRLLQITDNQLRAWTEVRKLGAMYPRLEMLVLANNSLDSVEDSSDALEQLFPNLRSLNLSHSGLSTWEDVERLNFFPKLEEVKIKGIPLLQQYSKHQRLPAVSMLNGSLVTEGDREDAERFFIRHFQDLPEEELPRRHSISDENDEFSPRSPEVAESFLTAGRGRYHVLVSKYGKLLPLAEVDMTPHGPTVDVRCGDTVEVVSLRPGEKVGQLKKRLQALVRLTPGGMRLFHIGRASNCSVAVSEEMKYPSRALHSYGIRDGDEILVVPKVKARCRSTDI</sequence>
<organism evidence="1 2">
    <name type="scientific">Muraenolepis orangiensis</name>
    <name type="common">Patagonian moray cod</name>
    <dbReference type="NCBI Taxonomy" id="630683"/>
    <lineage>
        <taxon>Eukaryota</taxon>
        <taxon>Metazoa</taxon>
        <taxon>Chordata</taxon>
        <taxon>Craniata</taxon>
        <taxon>Vertebrata</taxon>
        <taxon>Euteleostomi</taxon>
        <taxon>Actinopterygii</taxon>
        <taxon>Neopterygii</taxon>
        <taxon>Teleostei</taxon>
        <taxon>Neoteleostei</taxon>
        <taxon>Acanthomorphata</taxon>
        <taxon>Zeiogadaria</taxon>
        <taxon>Gadariae</taxon>
        <taxon>Gadiformes</taxon>
        <taxon>Muraenolepidoidei</taxon>
        <taxon>Muraenolepididae</taxon>
        <taxon>Muraenolepis</taxon>
    </lineage>
</organism>
<dbReference type="Proteomes" id="UP001148018">
    <property type="component" value="Unassembled WGS sequence"/>
</dbReference>
<reference evidence="1" key="1">
    <citation type="submission" date="2022-07" db="EMBL/GenBank/DDBJ databases">
        <title>Chromosome-level genome of Muraenolepis orangiensis.</title>
        <authorList>
            <person name="Kim J."/>
        </authorList>
    </citation>
    <scope>NUCLEOTIDE SEQUENCE</scope>
    <source>
        <strain evidence="1">KU_S4_2022</strain>
        <tissue evidence="1">Muscle</tissue>
    </source>
</reference>
<dbReference type="GO" id="GO:0005634">
    <property type="term" value="C:nucleus"/>
    <property type="evidence" value="ECO:0007669"/>
    <property type="project" value="TreeGrafter"/>
</dbReference>
<accession>A0A9Q0DHR7</accession>
<dbReference type="Pfam" id="PF13516">
    <property type="entry name" value="LRR_6"/>
    <property type="match status" value="1"/>
</dbReference>
<keyword evidence="2" id="KW-1185">Reference proteome</keyword>
<dbReference type="OrthoDB" id="5855206at2759"/>
<dbReference type="GO" id="GO:0003723">
    <property type="term" value="F:RNA binding"/>
    <property type="evidence" value="ECO:0007669"/>
    <property type="project" value="TreeGrafter"/>
</dbReference>
<evidence type="ECO:0008006" key="3">
    <source>
        <dbReference type="Google" id="ProtNLM"/>
    </source>
</evidence>
<protein>
    <recommendedName>
        <fullName evidence="3">Tubulin-specific chaperone cofactor E-like protein</fullName>
    </recommendedName>
</protein>
<dbReference type="InterPro" id="IPR030217">
    <property type="entry name" value="NXF_fam"/>
</dbReference>
<dbReference type="PANTHER" id="PTHR10662:SF22">
    <property type="entry name" value="NUCLEAR RNA EXPORT FACTOR 1"/>
    <property type="match status" value="1"/>
</dbReference>
<proteinExistence type="predicted"/>
<comment type="caution">
    <text evidence="1">The sequence shown here is derived from an EMBL/GenBank/DDBJ whole genome shotgun (WGS) entry which is preliminary data.</text>
</comment>
<dbReference type="InterPro" id="IPR032675">
    <property type="entry name" value="LRR_dom_sf"/>
</dbReference>
<dbReference type="InterPro" id="IPR001611">
    <property type="entry name" value="Leu-rich_rpt"/>
</dbReference>
<dbReference type="GO" id="GO:0016973">
    <property type="term" value="P:poly(A)+ mRNA export from nucleus"/>
    <property type="evidence" value="ECO:0007669"/>
    <property type="project" value="TreeGrafter"/>
</dbReference>
<evidence type="ECO:0000313" key="2">
    <source>
        <dbReference type="Proteomes" id="UP001148018"/>
    </source>
</evidence>
<name>A0A9Q0DHR7_9TELE</name>
<dbReference type="SUPFAM" id="SSF54236">
    <property type="entry name" value="Ubiquitin-like"/>
    <property type="match status" value="1"/>
</dbReference>
<dbReference type="PROSITE" id="PS51450">
    <property type="entry name" value="LRR"/>
    <property type="match status" value="1"/>
</dbReference>
<gene>
    <name evidence="1" type="ORF">NHX12_010184</name>
</gene>
<evidence type="ECO:0000313" key="1">
    <source>
        <dbReference type="EMBL" id="KAJ3589339.1"/>
    </source>
</evidence>